<dbReference type="Pfam" id="PF00462">
    <property type="entry name" value="Glutaredoxin"/>
    <property type="match status" value="1"/>
</dbReference>
<dbReference type="PATRIC" id="fig|1232683.4.peg.3846"/>
<dbReference type="InterPro" id="IPR002109">
    <property type="entry name" value="Glutaredoxin"/>
</dbReference>
<keyword evidence="3" id="KW-1185">Reference proteome</keyword>
<dbReference type="EMBL" id="JMQN01000059">
    <property type="protein sequence ID" value="KEA61762.1"/>
    <property type="molecule type" value="Genomic_DNA"/>
</dbReference>
<evidence type="ECO:0000259" key="1">
    <source>
        <dbReference type="Pfam" id="PF00462"/>
    </source>
</evidence>
<dbReference type="PROSITE" id="PS51354">
    <property type="entry name" value="GLUTAREDOXIN_2"/>
    <property type="match status" value="1"/>
</dbReference>
<dbReference type="InterPro" id="IPR011767">
    <property type="entry name" value="GLR_AS"/>
</dbReference>
<dbReference type="Proteomes" id="UP000028252">
    <property type="component" value="Unassembled WGS sequence"/>
</dbReference>
<dbReference type="AlphaFoldDB" id="A0A081FTA7"/>
<dbReference type="Gene3D" id="3.40.30.10">
    <property type="entry name" value="Glutaredoxin"/>
    <property type="match status" value="1"/>
</dbReference>
<protein>
    <submittedName>
        <fullName evidence="2">Glutaredoxin</fullName>
    </submittedName>
</protein>
<name>A0A081FTA7_9GAMM</name>
<dbReference type="eggNOG" id="COG0695">
    <property type="taxonomic scope" value="Bacteria"/>
</dbReference>
<accession>A0A081FTA7</accession>
<proteinExistence type="predicted"/>
<feature type="domain" description="Glutaredoxin" evidence="1">
    <location>
        <begin position="50"/>
        <end position="103"/>
    </location>
</feature>
<evidence type="ECO:0000313" key="3">
    <source>
        <dbReference type="Proteomes" id="UP000028252"/>
    </source>
</evidence>
<dbReference type="PROSITE" id="PS00195">
    <property type="entry name" value="GLUTAREDOXIN_1"/>
    <property type="match status" value="1"/>
</dbReference>
<organism evidence="2 3">
    <name type="scientific">Marinobacterium lacunae</name>
    <dbReference type="NCBI Taxonomy" id="1232683"/>
    <lineage>
        <taxon>Bacteria</taxon>
        <taxon>Pseudomonadati</taxon>
        <taxon>Pseudomonadota</taxon>
        <taxon>Gammaproteobacteria</taxon>
        <taxon>Oceanospirillales</taxon>
        <taxon>Oceanospirillaceae</taxon>
        <taxon>Marinobacterium</taxon>
    </lineage>
</organism>
<dbReference type="SUPFAM" id="SSF52833">
    <property type="entry name" value="Thioredoxin-like"/>
    <property type="match status" value="1"/>
</dbReference>
<dbReference type="STRING" id="1232683.ADIMK_3909"/>
<gene>
    <name evidence="2" type="ORF">ADIMK_3909</name>
</gene>
<comment type="caution">
    <text evidence="2">The sequence shown here is derived from an EMBL/GenBank/DDBJ whole genome shotgun (WGS) entry which is preliminary data.</text>
</comment>
<dbReference type="OrthoDB" id="9793736at2"/>
<evidence type="ECO:0000313" key="2">
    <source>
        <dbReference type="EMBL" id="KEA61762.1"/>
    </source>
</evidence>
<dbReference type="RefSeq" id="WP_036191769.1">
    <property type="nucleotide sequence ID" value="NZ_JMQN01000059.1"/>
</dbReference>
<sequence length="129" mass="15081">MRLVIRLFFRLLRRLLMPFMLIYAALSKPKPITRDEKAQSQVDQDCRSLTLYQFATCPFCIKVRKEIHRLALPIGMANVQRDAEARQALEQGGGRVKVPCLKIEHDDGRTEWVYESSDINNYLRQRFAP</sequence>
<reference evidence="2 3" key="1">
    <citation type="submission" date="2014-04" db="EMBL/GenBank/DDBJ databases">
        <title>Marinobacterium kochiensis sp. nov., isolated from sediment sample collected from Kochi backwaters in Kerala, India.</title>
        <authorList>
            <person name="Singh A."/>
            <person name="Pinnaka A.K."/>
        </authorList>
    </citation>
    <scope>NUCLEOTIDE SEQUENCE [LARGE SCALE GENOMIC DNA]</scope>
    <source>
        <strain evidence="2 3">AK27</strain>
    </source>
</reference>
<dbReference type="InterPro" id="IPR036249">
    <property type="entry name" value="Thioredoxin-like_sf"/>
</dbReference>